<evidence type="ECO:0000256" key="1">
    <source>
        <dbReference type="SAM" id="MobiDB-lite"/>
    </source>
</evidence>
<organism evidence="3">
    <name type="scientific">Triticum aestivum</name>
    <name type="common">Wheat</name>
    <dbReference type="NCBI Taxonomy" id="4565"/>
    <lineage>
        <taxon>Eukaryota</taxon>
        <taxon>Viridiplantae</taxon>
        <taxon>Streptophyta</taxon>
        <taxon>Embryophyta</taxon>
        <taxon>Tracheophyta</taxon>
        <taxon>Spermatophyta</taxon>
        <taxon>Magnoliopsida</taxon>
        <taxon>Liliopsida</taxon>
        <taxon>Poales</taxon>
        <taxon>Poaceae</taxon>
        <taxon>BOP clade</taxon>
        <taxon>Pooideae</taxon>
        <taxon>Triticodae</taxon>
        <taxon>Triticeae</taxon>
        <taxon>Triticinae</taxon>
        <taxon>Triticum</taxon>
    </lineage>
</organism>
<dbReference type="PANTHER" id="PTHR31210:SF11">
    <property type="entry name" value="KETOGLUTARATE REDUCTASE TRANS-SPLICING-LIKE PROTEIN, PUTATIVE (DUF707)-RELATED"/>
    <property type="match status" value="1"/>
</dbReference>
<dbReference type="Gramene" id="TraesCS6B02G377100.1">
    <property type="protein sequence ID" value="TraesCS6B02G377100.1"/>
    <property type="gene ID" value="TraesCS6B02G377100"/>
</dbReference>
<gene>
    <name evidence="3" type="primary">LOC123134752</name>
</gene>
<dbReference type="InterPro" id="IPR007877">
    <property type="entry name" value="DUF707"/>
</dbReference>
<evidence type="ECO:0000313" key="4">
    <source>
        <dbReference type="Proteomes" id="UP000019116"/>
    </source>
</evidence>
<sequence>MPVPCSSCSARVASVSALFALFLAAALVLLQPGSQPRAVTAWLRSADYSRRCSKQQRCRPARSEAALPRGIIESHSDLEMRSIHDDLTSWPPPAESGKRRSLLAVAAGIKQKEVVDRIATKFFSDGFSIMIFHYDGVVEQWGDLRWSSAAVHVSAVNQTKWWFAKRFLHPDIVHEYDYIFVWDEDLGVQHFHPARYVAIVEKEGLQISQPALDATNSKVHHWITARARKGGFHRRIYKQKGVTRCYENSTALPCTGFVEIVAPVFSRAAWHCVWHMIQNYLIHAWGLDFKFGCCAQGGRSKNVGVVDSEYLLHLGIPTLGSSSSPPSKDNKSSSDAAPGDESEAPIESMMAPPPEASPSFGDRSLIRHRAQEEQVRFQERWKYATQSDACWVDPYVN</sequence>
<keyword evidence="4" id="KW-1185">Reference proteome</keyword>
<dbReference type="STRING" id="4565.A0A3B6PTE3"/>
<feature type="region of interest" description="Disordered" evidence="1">
    <location>
        <begin position="320"/>
        <end position="365"/>
    </location>
</feature>
<dbReference type="Gramene" id="TraesCS6B03G1067700.1">
    <property type="protein sequence ID" value="TraesCS6B03G1067700.1.CDS"/>
    <property type="gene ID" value="TraesCS6B03G1067700"/>
</dbReference>
<evidence type="ECO:0000313" key="3">
    <source>
        <dbReference type="EnsemblPlants" id="TraesCS6B02G377100.1"/>
    </source>
</evidence>
<feature type="signal peptide" evidence="2">
    <location>
        <begin position="1"/>
        <end position="30"/>
    </location>
</feature>
<dbReference type="OMA" id="WNENDDL"/>
<reference evidence="3" key="1">
    <citation type="submission" date="2018-08" db="EMBL/GenBank/DDBJ databases">
        <authorList>
            <person name="Rossello M."/>
        </authorList>
    </citation>
    <scope>NUCLEOTIDE SEQUENCE [LARGE SCALE GENOMIC DNA]</scope>
    <source>
        <strain evidence="3">cv. Chinese Spring</strain>
    </source>
</reference>
<dbReference type="KEGG" id="taes:123134752"/>
<dbReference type="AlphaFoldDB" id="A0A3B6PTE3"/>
<dbReference type="EnsemblPlants" id="TraesCS6B02G377100.1">
    <property type="protein sequence ID" value="TraesCS6B02G377100.1"/>
    <property type="gene ID" value="TraesCS6B02G377100"/>
</dbReference>
<keyword evidence="2" id="KW-0732">Signal</keyword>
<dbReference type="Gramene" id="TraesARI6B03G03566520.1">
    <property type="protein sequence ID" value="TraesARI6B03G03566520.1"/>
    <property type="gene ID" value="TraesARI6B03G03566520"/>
</dbReference>
<proteinExistence type="predicted"/>
<dbReference type="OrthoDB" id="9985979at2759"/>
<protein>
    <submittedName>
        <fullName evidence="3">Uncharacterized protein</fullName>
    </submittedName>
</protein>
<dbReference type="GeneID" id="123134752"/>
<feature type="chain" id="PRO_5043179220" evidence="2">
    <location>
        <begin position="31"/>
        <end position="397"/>
    </location>
</feature>
<accession>A0A3B6PTE3</accession>
<dbReference type="PANTHER" id="PTHR31210">
    <property type="entry name" value="OS06G0731900 PROTEIN"/>
    <property type="match status" value="1"/>
</dbReference>
<dbReference type="Proteomes" id="UP000019116">
    <property type="component" value="Chromosome 6B"/>
</dbReference>
<dbReference type="PaxDb" id="4565-Traes_6BL_4E8FCAA46.2"/>
<dbReference type="RefSeq" id="XP_044409866.1">
    <property type="nucleotide sequence ID" value="XM_044553931.1"/>
</dbReference>
<name>A0A3B6PTE3_WHEAT</name>
<evidence type="ECO:0000256" key="2">
    <source>
        <dbReference type="SAM" id="SignalP"/>
    </source>
</evidence>
<reference evidence="3" key="2">
    <citation type="submission" date="2018-10" db="UniProtKB">
        <authorList>
            <consortium name="EnsemblPlants"/>
        </authorList>
    </citation>
    <scope>IDENTIFICATION</scope>
</reference>
<dbReference type="Gramene" id="TraesNOR6B03G03642870.1">
    <property type="protein sequence ID" value="TraesNOR6B03G03642870.1"/>
    <property type="gene ID" value="TraesNOR6B03G03642870"/>
</dbReference>
<dbReference type="Pfam" id="PF05212">
    <property type="entry name" value="DUF707"/>
    <property type="match status" value="1"/>
</dbReference>